<feature type="chain" id="PRO_5013038385" description="RxLR effector protein" evidence="2">
    <location>
        <begin position="27"/>
        <end position="165"/>
    </location>
</feature>
<accession>A0A2A9PIZ3</accession>
<dbReference type="OrthoDB" id="10539185at2759"/>
<reference evidence="3 4" key="2">
    <citation type="journal article" date="2017" name="Sci. Rep.">
        <title>Ant-infecting Ophiocordyceps genomes reveal a high diversity of potential behavioral manipulation genes and a possible major role for enterotoxins.</title>
        <authorList>
            <person name="de Bekker C."/>
            <person name="Ohm R.A."/>
            <person name="Evans H.C."/>
            <person name="Brachmann A."/>
            <person name="Hughes D.P."/>
        </authorList>
    </citation>
    <scope>NUCLEOTIDE SEQUENCE [LARGE SCALE GENOMIC DNA]</scope>
    <source>
        <strain evidence="3 4">SC16a</strain>
    </source>
</reference>
<feature type="region of interest" description="Disordered" evidence="1">
    <location>
        <begin position="129"/>
        <end position="165"/>
    </location>
</feature>
<name>A0A2A9PIZ3_OPHUN</name>
<evidence type="ECO:0008006" key="5">
    <source>
        <dbReference type="Google" id="ProtNLM"/>
    </source>
</evidence>
<keyword evidence="4" id="KW-1185">Reference proteome</keyword>
<feature type="compositionally biased region" description="Basic residues" evidence="1">
    <location>
        <begin position="156"/>
        <end position="165"/>
    </location>
</feature>
<gene>
    <name evidence="3" type="ORF">XA68_17296</name>
</gene>
<evidence type="ECO:0000313" key="3">
    <source>
        <dbReference type="EMBL" id="PFH61465.1"/>
    </source>
</evidence>
<proteinExistence type="predicted"/>
<evidence type="ECO:0000256" key="2">
    <source>
        <dbReference type="SAM" id="SignalP"/>
    </source>
</evidence>
<sequence>MKFVFNAEGVLAVLTATCLLLGFANGLPNGVSLVERAPNEASTKNVEILKRQQAKKIDGCKIMFSFLPWKGLDETSLEKFLRGESTTKTPKLGQIEAQLRAAVGKNNQTEVRSLMGRYCEERTKAYLKLSPEQKKKEKEEDEKRIKQEEEEDRQSRKAKKTKQQT</sequence>
<keyword evidence="2" id="KW-0732">Signal</keyword>
<evidence type="ECO:0000256" key="1">
    <source>
        <dbReference type="SAM" id="MobiDB-lite"/>
    </source>
</evidence>
<dbReference type="Proteomes" id="UP000037136">
    <property type="component" value="Unassembled WGS sequence"/>
</dbReference>
<dbReference type="AlphaFoldDB" id="A0A2A9PIZ3"/>
<feature type="compositionally biased region" description="Basic and acidic residues" evidence="1">
    <location>
        <begin position="131"/>
        <end position="147"/>
    </location>
</feature>
<dbReference type="EMBL" id="LAZP02000070">
    <property type="protein sequence ID" value="PFH61465.1"/>
    <property type="molecule type" value="Genomic_DNA"/>
</dbReference>
<comment type="caution">
    <text evidence="3">The sequence shown here is derived from an EMBL/GenBank/DDBJ whole genome shotgun (WGS) entry which is preliminary data.</text>
</comment>
<feature type="signal peptide" evidence="2">
    <location>
        <begin position="1"/>
        <end position="26"/>
    </location>
</feature>
<evidence type="ECO:0000313" key="4">
    <source>
        <dbReference type="Proteomes" id="UP000037136"/>
    </source>
</evidence>
<protein>
    <recommendedName>
        <fullName evidence="5">RxLR effector protein</fullName>
    </recommendedName>
</protein>
<reference evidence="3 4" key="1">
    <citation type="journal article" date="2015" name="BMC Genomics">
        <title>Gene expression during zombie ant biting behavior reflects the complexity underlying fungal parasitic behavioral manipulation.</title>
        <authorList>
            <person name="de Bekker C."/>
            <person name="Ohm R.A."/>
            <person name="Loreto R.G."/>
            <person name="Sebastian A."/>
            <person name="Albert I."/>
            <person name="Merrow M."/>
            <person name="Brachmann A."/>
            <person name="Hughes D.P."/>
        </authorList>
    </citation>
    <scope>NUCLEOTIDE SEQUENCE [LARGE SCALE GENOMIC DNA]</scope>
    <source>
        <strain evidence="3 4">SC16a</strain>
    </source>
</reference>
<organism evidence="3 4">
    <name type="scientific">Ophiocordyceps unilateralis</name>
    <name type="common">Zombie-ant fungus</name>
    <name type="synonym">Torrubia unilateralis</name>
    <dbReference type="NCBI Taxonomy" id="268505"/>
    <lineage>
        <taxon>Eukaryota</taxon>
        <taxon>Fungi</taxon>
        <taxon>Dikarya</taxon>
        <taxon>Ascomycota</taxon>
        <taxon>Pezizomycotina</taxon>
        <taxon>Sordariomycetes</taxon>
        <taxon>Hypocreomycetidae</taxon>
        <taxon>Hypocreales</taxon>
        <taxon>Ophiocordycipitaceae</taxon>
        <taxon>Ophiocordyceps</taxon>
    </lineage>
</organism>